<dbReference type="OrthoDB" id="6038212at2"/>
<gene>
    <name evidence="1" type="ORF">MAIT1_01573</name>
</gene>
<keyword evidence="2" id="KW-1185">Reference proteome</keyword>
<evidence type="ECO:0000313" key="1">
    <source>
        <dbReference type="EMBL" id="OSM01575.1"/>
    </source>
</evidence>
<dbReference type="AlphaFoldDB" id="A0A1Y2K3H0"/>
<comment type="caution">
    <text evidence="1">The sequence shown here is derived from an EMBL/GenBank/DDBJ whole genome shotgun (WGS) entry which is preliminary data.</text>
</comment>
<evidence type="ECO:0000313" key="2">
    <source>
        <dbReference type="Proteomes" id="UP000194003"/>
    </source>
</evidence>
<dbReference type="RefSeq" id="WP_085443455.1">
    <property type="nucleotide sequence ID" value="NZ_LVJN01000020.1"/>
</dbReference>
<dbReference type="Proteomes" id="UP000194003">
    <property type="component" value="Unassembled WGS sequence"/>
</dbReference>
<protein>
    <submittedName>
        <fullName evidence="1">Putative serine threonine rich antigen</fullName>
    </submittedName>
</protein>
<accession>A0A1Y2K3H0</accession>
<dbReference type="Gene3D" id="2.60.120.200">
    <property type="match status" value="1"/>
</dbReference>
<reference evidence="1 2" key="1">
    <citation type="journal article" date="2016" name="BMC Genomics">
        <title>Combined genomic and structural analyses of a cultured magnetotactic bacterium reveals its niche adaptation to a dynamic environment.</title>
        <authorList>
            <person name="Araujo A.C."/>
            <person name="Morillo V."/>
            <person name="Cypriano J."/>
            <person name="Teixeira L.C."/>
            <person name="Leao P."/>
            <person name="Lyra S."/>
            <person name="Almeida L.G."/>
            <person name="Bazylinski D.A."/>
            <person name="Vasconcellos A.T."/>
            <person name="Abreu F."/>
            <person name="Lins U."/>
        </authorList>
    </citation>
    <scope>NUCLEOTIDE SEQUENCE [LARGE SCALE GENOMIC DNA]</scope>
    <source>
        <strain evidence="1 2">IT-1</strain>
    </source>
</reference>
<organism evidence="1 2">
    <name type="scientific">Magnetofaba australis IT-1</name>
    <dbReference type="NCBI Taxonomy" id="1434232"/>
    <lineage>
        <taxon>Bacteria</taxon>
        <taxon>Pseudomonadati</taxon>
        <taxon>Pseudomonadota</taxon>
        <taxon>Magnetococcia</taxon>
        <taxon>Magnetococcales</taxon>
        <taxon>Magnetococcaceae</taxon>
        <taxon>Magnetofaba</taxon>
    </lineage>
</organism>
<dbReference type="SUPFAM" id="SSF49899">
    <property type="entry name" value="Concanavalin A-like lectins/glucanases"/>
    <property type="match status" value="1"/>
</dbReference>
<proteinExistence type="predicted"/>
<dbReference type="STRING" id="1434232.MAIT1_01573"/>
<dbReference type="InterPro" id="IPR013320">
    <property type="entry name" value="ConA-like_dom_sf"/>
</dbReference>
<name>A0A1Y2K3H0_9PROT</name>
<sequence>MIAPTPRTTPNSQSGIALLAVIALLLLAAGVFMNTTLNKITKTQIQSNTQLQSQNTDDVDMMFQALAGYARANDKFPCPDSDLDGVAETSCTGTNAVGWIPYVTLGLSTNLDPYGNPYRYGVDVGYRKDTDNSDADINLTNPLATNSTSTPSTSEALCRAIEGTPATTRTYQINITTPSSVSSSYIHTTGSSSQNIPLIIASGGPTNADNNGGDYAFDGDNENATALDFNDTGEIASSTYDDQVWYKTYSQVFDYTDTSSLLYSYCKNAIDTGESTRSAASAQSFLSSGTGTDPLANTSIGVSDSLIAVTGSGATGSITSSSTISDGNSNTNDNIGSGCSASYVSNIDRYGTGAAIYIGDCTISFNYTSSTPTDATFTLWVKEVDASLTNTDYLGITLSTPSNQVSSLYSSSLAMKFDVGSTVNDLSDTISRGVWNQVAIVINGTSDTISYYRNGSQIGSSISQSITNSTAFELSNTSANNPAYYDDLRVFESALTATDIKTIYDLECVYDATLHTSCPNGAP</sequence>
<dbReference type="EMBL" id="LVJN01000020">
    <property type="protein sequence ID" value="OSM01575.1"/>
    <property type="molecule type" value="Genomic_DNA"/>
</dbReference>